<comment type="caution">
    <text evidence="8">The sequence shown here is derived from an EMBL/GenBank/DDBJ whole genome shotgun (WGS) entry which is preliminary data.</text>
</comment>
<sequence length="237" mass="26736">MIPDFAIAKPLDRRLETLQAVNDHKPYQVQESKLRKELESFLSSLPCPKKLLSASPPDVTRFLVWKDRKGKTRVHVPTCSLFGAKKAEVCSCPSTLVAGTVANLIGKLHSLFVESGRGGEWNDLLGIGNPASHHSVKQYLVLIREEQARARITPKQAVSLSFDKLLRLCSFLKESIFVPQILPLQRYIYARDLAFFCLEFFAGDRASDLGRIFTKEVLTLPDDEGFLFKRTFGKTLR</sequence>
<dbReference type="EMBL" id="JARQWQ010000131">
    <property type="protein sequence ID" value="KAK2549121.1"/>
    <property type="molecule type" value="Genomic_DNA"/>
</dbReference>
<dbReference type="InterPro" id="IPR040222">
    <property type="entry name" value="ALOG"/>
</dbReference>
<evidence type="ECO:0000256" key="6">
    <source>
        <dbReference type="ARBA" id="ARBA00023242"/>
    </source>
</evidence>
<dbReference type="GO" id="GO:0009299">
    <property type="term" value="P:mRNA transcription"/>
    <property type="evidence" value="ECO:0007669"/>
    <property type="project" value="TreeGrafter"/>
</dbReference>
<evidence type="ECO:0000313" key="8">
    <source>
        <dbReference type="EMBL" id="KAK2549121.1"/>
    </source>
</evidence>
<evidence type="ECO:0000256" key="4">
    <source>
        <dbReference type="ARBA" id="ARBA00023125"/>
    </source>
</evidence>
<protein>
    <submittedName>
        <fullName evidence="8">Protein LIGHT-DEPENDENT SHORT HYPOCOTYLS 5</fullName>
    </submittedName>
</protein>
<feature type="domain" description="ALOG" evidence="7">
    <location>
        <begin position="26"/>
        <end position="159"/>
    </location>
</feature>
<reference evidence="8" key="1">
    <citation type="journal article" date="2023" name="G3 (Bethesda)">
        <title>Whole genome assembly and annotation of the endangered Caribbean coral Acropora cervicornis.</title>
        <authorList>
            <person name="Selwyn J.D."/>
            <person name="Vollmer S.V."/>
        </authorList>
    </citation>
    <scope>NUCLEOTIDE SEQUENCE</scope>
    <source>
        <strain evidence="8">K2</strain>
    </source>
</reference>
<dbReference type="AlphaFoldDB" id="A0AAD9UT90"/>
<dbReference type="InterPro" id="IPR006936">
    <property type="entry name" value="ALOG_dom"/>
</dbReference>
<gene>
    <name evidence="8" type="ORF">P5673_030495</name>
</gene>
<keyword evidence="4" id="KW-0238">DNA-binding</keyword>
<evidence type="ECO:0000256" key="2">
    <source>
        <dbReference type="ARBA" id="ARBA00010308"/>
    </source>
</evidence>
<proteinExistence type="inferred from homology"/>
<dbReference type="PANTHER" id="PTHR31165">
    <property type="entry name" value="PROTEIN G1-LIKE2"/>
    <property type="match status" value="1"/>
</dbReference>
<dbReference type="PROSITE" id="PS51697">
    <property type="entry name" value="ALOG"/>
    <property type="match status" value="1"/>
</dbReference>
<keyword evidence="6" id="KW-0539">Nucleus</keyword>
<evidence type="ECO:0000256" key="5">
    <source>
        <dbReference type="ARBA" id="ARBA00023163"/>
    </source>
</evidence>
<evidence type="ECO:0000256" key="1">
    <source>
        <dbReference type="ARBA" id="ARBA00004123"/>
    </source>
</evidence>
<keyword evidence="5" id="KW-0804">Transcription</keyword>
<dbReference type="GO" id="GO:0005634">
    <property type="term" value="C:nucleus"/>
    <property type="evidence" value="ECO:0007669"/>
    <property type="project" value="UniProtKB-SubCell"/>
</dbReference>
<evidence type="ECO:0000256" key="3">
    <source>
        <dbReference type="ARBA" id="ARBA00023015"/>
    </source>
</evidence>
<dbReference type="PANTHER" id="PTHR31165:SF2">
    <property type="entry name" value="ALOG DOMAIN-CONTAINING PROTEIN"/>
    <property type="match status" value="1"/>
</dbReference>
<dbReference type="Pfam" id="PF04852">
    <property type="entry name" value="ALOG_dom"/>
    <property type="match status" value="1"/>
</dbReference>
<evidence type="ECO:0000259" key="7">
    <source>
        <dbReference type="PROSITE" id="PS51697"/>
    </source>
</evidence>
<comment type="similarity">
    <text evidence="2">Belongs to the plant homeotic and developmental regulators ALOG protein family.</text>
</comment>
<organism evidence="8 9">
    <name type="scientific">Acropora cervicornis</name>
    <name type="common">Staghorn coral</name>
    <dbReference type="NCBI Taxonomy" id="6130"/>
    <lineage>
        <taxon>Eukaryota</taxon>
        <taxon>Metazoa</taxon>
        <taxon>Cnidaria</taxon>
        <taxon>Anthozoa</taxon>
        <taxon>Hexacorallia</taxon>
        <taxon>Scleractinia</taxon>
        <taxon>Astrocoeniina</taxon>
        <taxon>Acroporidae</taxon>
        <taxon>Acropora</taxon>
    </lineage>
</organism>
<name>A0AAD9UT90_ACRCE</name>
<dbReference type="GO" id="GO:0003677">
    <property type="term" value="F:DNA binding"/>
    <property type="evidence" value="ECO:0007669"/>
    <property type="project" value="UniProtKB-KW"/>
</dbReference>
<reference evidence="8" key="2">
    <citation type="journal article" date="2023" name="Science">
        <title>Genomic signatures of disease resistance in endangered staghorn corals.</title>
        <authorList>
            <person name="Vollmer S.V."/>
            <person name="Selwyn J.D."/>
            <person name="Despard B.A."/>
            <person name="Roesel C.L."/>
        </authorList>
    </citation>
    <scope>NUCLEOTIDE SEQUENCE</scope>
    <source>
        <strain evidence="8">K2</strain>
    </source>
</reference>
<comment type="subcellular location">
    <subcellularLocation>
        <location evidence="1">Nucleus</location>
    </subcellularLocation>
</comment>
<keyword evidence="3" id="KW-0805">Transcription regulation</keyword>
<dbReference type="Proteomes" id="UP001249851">
    <property type="component" value="Unassembled WGS sequence"/>
</dbReference>
<keyword evidence="9" id="KW-1185">Reference proteome</keyword>
<evidence type="ECO:0000313" key="9">
    <source>
        <dbReference type="Proteomes" id="UP001249851"/>
    </source>
</evidence>
<accession>A0AAD9UT90</accession>